<dbReference type="Proteomes" id="UP000274429">
    <property type="component" value="Unassembled WGS sequence"/>
</dbReference>
<evidence type="ECO:0000256" key="1">
    <source>
        <dbReference type="SAM" id="MobiDB-lite"/>
    </source>
</evidence>
<evidence type="ECO:0000313" key="3">
    <source>
        <dbReference type="Proteomes" id="UP000274429"/>
    </source>
</evidence>
<reference evidence="2 3" key="1">
    <citation type="submission" date="2018-11" db="EMBL/GenBank/DDBJ databases">
        <authorList>
            <consortium name="Pathogen Informatics"/>
        </authorList>
    </citation>
    <scope>NUCLEOTIDE SEQUENCE [LARGE SCALE GENOMIC DNA]</scope>
</reference>
<gene>
    <name evidence="2" type="ORF">TTAC_LOCUS5317</name>
</gene>
<dbReference type="AlphaFoldDB" id="A0A3P7GXH8"/>
<evidence type="ECO:0000313" key="2">
    <source>
        <dbReference type="EMBL" id="VDM26675.1"/>
    </source>
</evidence>
<protein>
    <submittedName>
        <fullName evidence="2">Uncharacterized protein</fullName>
    </submittedName>
</protein>
<organism evidence="2 3">
    <name type="scientific">Hydatigena taeniaeformis</name>
    <name type="common">Feline tapeworm</name>
    <name type="synonym">Taenia taeniaeformis</name>
    <dbReference type="NCBI Taxonomy" id="6205"/>
    <lineage>
        <taxon>Eukaryota</taxon>
        <taxon>Metazoa</taxon>
        <taxon>Spiralia</taxon>
        <taxon>Lophotrochozoa</taxon>
        <taxon>Platyhelminthes</taxon>
        <taxon>Cestoda</taxon>
        <taxon>Eucestoda</taxon>
        <taxon>Cyclophyllidea</taxon>
        <taxon>Taeniidae</taxon>
        <taxon>Hydatigera</taxon>
    </lineage>
</organism>
<feature type="region of interest" description="Disordered" evidence="1">
    <location>
        <begin position="1"/>
        <end position="65"/>
    </location>
</feature>
<feature type="compositionally biased region" description="Basic and acidic residues" evidence="1">
    <location>
        <begin position="29"/>
        <end position="52"/>
    </location>
</feature>
<name>A0A3P7GXH8_HYDTA</name>
<feature type="compositionally biased region" description="Basic and acidic residues" evidence="1">
    <location>
        <begin position="1"/>
        <end position="15"/>
    </location>
</feature>
<sequence>MDKDQTSNGHCDESSSKTSPSTAVFNECPQKHQLEGEDERSSAPIKVSDDHSLPPTSPVSPCVSRRVDVTKTPAAPQPYWIANPASKFAGR</sequence>
<proteinExistence type="predicted"/>
<dbReference type="EMBL" id="UYWX01007009">
    <property type="protein sequence ID" value="VDM26675.1"/>
    <property type="molecule type" value="Genomic_DNA"/>
</dbReference>
<keyword evidence="3" id="KW-1185">Reference proteome</keyword>
<accession>A0A3P7GXH8</accession>